<sequence>MAASAVMENEALATEAPYAPVTIERRVRSDLETKLPKPYMTRALVAPDTNHPTGTVGHQHRNMSVLQQHIAFFDQDDNGIVYPWETFTGCRAIGFNPIVAVFMAVLINGAMSYPTLPGWIPSPFFPIYIYNIHKAKHGSDSGTYDTEGRYSPANIENMFSKYAHTVPDKFTLGELWAMTEGNRVALDFFGWITSKLEWGLLYVLARDEEGLLSKEAVRRCFDGSLFDYCAKMNAAGRAKMG</sequence>
<dbReference type="PANTHER" id="PTHR31495:SF50">
    <property type="entry name" value="PEROXYGENASE 1"/>
    <property type="match status" value="1"/>
</dbReference>
<reference evidence="2 3" key="3">
    <citation type="submission" date="2019-11" db="EMBL/GenBank/DDBJ databases">
        <title>A de novo genome assembly of a pear dwarfing rootstock.</title>
        <authorList>
            <person name="Wang F."/>
            <person name="Wang J."/>
            <person name="Li S."/>
            <person name="Zhang Y."/>
            <person name="Fang M."/>
            <person name="Ma L."/>
            <person name="Zhao Y."/>
            <person name="Jiang S."/>
        </authorList>
    </citation>
    <scope>NUCLEOTIDE SEQUENCE [LARGE SCALE GENOMIC DNA]</scope>
    <source>
        <strain evidence="2">S2</strain>
        <tissue evidence="2">Leaf</tissue>
    </source>
</reference>
<dbReference type="Pfam" id="PF05042">
    <property type="entry name" value="Caleosin"/>
    <property type="match status" value="1"/>
</dbReference>
<dbReference type="InterPro" id="IPR007736">
    <property type="entry name" value="Caleosin-related"/>
</dbReference>
<dbReference type="OrthoDB" id="640742at2759"/>
<comment type="caution">
    <text evidence="2">The sequence shown here is derived from an EMBL/GenBank/DDBJ whole genome shotgun (WGS) entry which is preliminary data.</text>
</comment>
<dbReference type="Proteomes" id="UP000327157">
    <property type="component" value="Chromosome 13"/>
</dbReference>
<dbReference type="GO" id="GO:0004497">
    <property type="term" value="F:monooxygenase activity"/>
    <property type="evidence" value="ECO:0007669"/>
    <property type="project" value="TreeGrafter"/>
</dbReference>
<name>A0A5N5FAQ2_9ROSA</name>
<accession>A0A5N5FAQ2</accession>
<reference evidence="2 3" key="1">
    <citation type="submission" date="2019-09" db="EMBL/GenBank/DDBJ databases">
        <authorList>
            <person name="Ou C."/>
        </authorList>
    </citation>
    <scope>NUCLEOTIDE SEQUENCE [LARGE SCALE GENOMIC DNA]</scope>
    <source>
        <strain evidence="2">S2</strain>
        <tissue evidence="2">Leaf</tissue>
    </source>
</reference>
<evidence type="ECO:0000313" key="2">
    <source>
        <dbReference type="EMBL" id="KAB2599893.1"/>
    </source>
</evidence>
<protein>
    <submittedName>
        <fullName evidence="2">Peroxygenase-like</fullName>
    </submittedName>
</protein>
<dbReference type="AlphaFoldDB" id="A0A5N5FAQ2"/>
<proteinExistence type="inferred from homology"/>
<dbReference type="EMBL" id="SMOL01000753">
    <property type="protein sequence ID" value="KAB2599893.1"/>
    <property type="molecule type" value="Genomic_DNA"/>
</dbReference>
<evidence type="ECO:0000313" key="3">
    <source>
        <dbReference type="Proteomes" id="UP000327157"/>
    </source>
</evidence>
<gene>
    <name evidence="2" type="ORF">D8674_010164</name>
</gene>
<dbReference type="GO" id="GO:0005509">
    <property type="term" value="F:calcium ion binding"/>
    <property type="evidence" value="ECO:0007669"/>
    <property type="project" value="TreeGrafter"/>
</dbReference>
<dbReference type="PANTHER" id="PTHR31495">
    <property type="entry name" value="PEROXYGENASE 3-RELATED"/>
    <property type="match status" value="1"/>
</dbReference>
<comment type="similarity">
    <text evidence="1">Belongs to the caleosin family.</text>
</comment>
<organism evidence="2 3">
    <name type="scientific">Pyrus ussuriensis x Pyrus communis</name>
    <dbReference type="NCBI Taxonomy" id="2448454"/>
    <lineage>
        <taxon>Eukaryota</taxon>
        <taxon>Viridiplantae</taxon>
        <taxon>Streptophyta</taxon>
        <taxon>Embryophyta</taxon>
        <taxon>Tracheophyta</taxon>
        <taxon>Spermatophyta</taxon>
        <taxon>Magnoliopsida</taxon>
        <taxon>eudicotyledons</taxon>
        <taxon>Gunneridae</taxon>
        <taxon>Pentapetalae</taxon>
        <taxon>rosids</taxon>
        <taxon>fabids</taxon>
        <taxon>Rosales</taxon>
        <taxon>Rosaceae</taxon>
        <taxon>Amygdaloideae</taxon>
        <taxon>Maleae</taxon>
        <taxon>Pyrus</taxon>
    </lineage>
</organism>
<evidence type="ECO:0000256" key="1">
    <source>
        <dbReference type="ARBA" id="ARBA00006765"/>
    </source>
</evidence>
<reference evidence="3" key="2">
    <citation type="submission" date="2019-10" db="EMBL/GenBank/DDBJ databases">
        <title>A de novo genome assembly of a pear dwarfing rootstock.</title>
        <authorList>
            <person name="Wang F."/>
            <person name="Wang J."/>
            <person name="Li S."/>
            <person name="Zhang Y."/>
            <person name="Fang M."/>
            <person name="Ma L."/>
            <person name="Zhao Y."/>
            <person name="Jiang S."/>
        </authorList>
    </citation>
    <scope>NUCLEOTIDE SEQUENCE [LARGE SCALE GENOMIC DNA]</scope>
</reference>
<keyword evidence="3" id="KW-1185">Reference proteome</keyword>